<comment type="subcellular location">
    <subcellularLocation>
        <location evidence="1">Membrane</location>
        <topology evidence="1">Multi-pass membrane protein</topology>
    </subcellularLocation>
</comment>
<feature type="domain" description="ABC transporter" evidence="9">
    <location>
        <begin position="245"/>
        <end position="484"/>
    </location>
</feature>
<evidence type="ECO:0000256" key="3">
    <source>
        <dbReference type="ARBA" id="ARBA00022692"/>
    </source>
</evidence>
<evidence type="ECO:0000256" key="7">
    <source>
        <dbReference type="ARBA" id="ARBA00023136"/>
    </source>
</evidence>
<dbReference type="Proteomes" id="UP000320333">
    <property type="component" value="Unassembled WGS sequence"/>
</dbReference>
<keyword evidence="7 8" id="KW-0472">Membrane</keyword>
<dbReference type="SUPFAM" id="SSF52540">
    <property type="entry name" value="P-loop containing nucleoside triphosphate hydrolases"/>
    <property type="match status" value="1"/>
</dbReference>
<keyword evidence="3 8" id="KW-0812">Transmembrane</keyword>
<reference evidence="10 11" key="1">
    <citation type="journal article" date="2019" name="Sci. Rep.">
        <title>Comparative genomics of chytrid fungi reveal insights into the obligate biotrophic and pathogenic lifestyle of Synchytrium endobioticum.</title>
        <authorList>
            <person name="van de Vossenberg B.T.L.H."/>
            <person name="Warris S."/>
            <person name="Nguyen H.D.T."/>
            <person name="van Gent-Pelzer M.P.E."/>
            <person name="Joly D.L."/>
            <person name="van de Geest H.C."/>
            <person name="Bonants P.J.M."/>
            <person name="Smith D.S."/>
            <person name="Levesque C.A."/>
            <person name="van der Lee T.A.J."/>
        </authorList>
    </citation>
    <scope>NUCLEOTIDE SEQUENCE [LARGE SCALE GENOMIC DNA]</scope>
    <source>
        <strain evidence="10 11">CBS 675.73</strain>
    </source>
</reference>
<dbReference type="PANTHER" id="PTHR48041">
    <property type="entry name" value="ABC TRANSPORTER G FAMILY MEMBER 28"/>
    <property type="match status" value="1"/>
</dbReference>
<dbReference type="PROSITE" id="PS00211">
    <property type="entry name" value="ABC_TRANSPORTER_1"/>
    <property type="match status" value="1"/>
</dbReference>
<gene>
    <name evidence="10" type="ORF">CcCBS67573_g01589</name>
</gene>
<dbReference type="STRING" id="246404.A0A507FL54"/>
<dbReference type="GO" id="GO:0005524">
    <property type="term" value="F:ATP binding"/>
    <property type="evidence" value="ECO:0007669"/>
    <property type="project" value="UniProtKB-KW"/>
</dbReference>
<dbReference type="PROSITE" id="PS50893">
    <property type="entry name" value="ABC_TRANSPORTER_2"/>
    <property type="match status" value="1"/>
</dbReference>
<dbReference type="InterPro" id="IPR003593">
    <property type="entry name" value="AAA+_ATPase"/>
</dbReference>
<feature type="transmembrane region" description="Helical" evidence="8">
    <location>
        <begin position="588"/>
        <end position="613"/>
    </location>
</feature>
<evidence type="ECO:0000313" key="10">
    <source>
        <dbReference type="EMBL" id="TPX77161.1"/>
    </source>
</evidence>
<dbReference type="AlphaFoldDB" id="A0A507FL54"/>
<evidence type="ECO:0000256" key="5">
    <source>
        <dbReference type="ARBA" id="ARBA00022840"/>
    </source>
</evidence>
<dbReference type="PANTHER" id="PTHR48041:SF91">
    <property type="entry name" value="ABC TRANSPORTER G FAMILY MEMBER 28"/>
    <property type="match status" value="1"/>
</dbReference>
<dbReference type="GO" id="GO:0140359">
    <property type="term" value="F:ABC-type transporter activity"/>
    <property type="evidence" value="ECO:0007669"/>
    <property type="project" value="InterPro"/>
</dbReference>
<dbReference type="Gene3D" id="3.40.50.300">
    <property type="entry name" value="P-loop containing nucleotide triphosphate hydrolases"/>
    <property type="match status" value="1"/>
</dbReference>
<accession>A0A507FL54</accession>
<keyword evidence="5" id="KW-0067">ATP-binding</keyword>
<organism evidence="10 11">
    <name type="scientific">Chytriomyces confervae</name>
    <dbReference type="NCBI Taxonomy" id="246404"/>
    <lineage>
        <taxon>Eukaryota</taxon>
        <taxon>Fungi</taxon>
        <taxon>Fungi incertae sedis</taxon>
        <taxon>Chytridiomycota</taxon>
        <taxon>Chytridiomycota incertae sedis</taxon>
        <taxon>Chytridiomycetes</taxon>
        <taxon>Chytridiales</taxon>
        <taxon>Chytriomycetaceae</taxon>
        <taxon>Chytriomyces</taxon>
    </lineage>
</organism>
<feature type="transmembrane region" description="Helical" evidence="8">
    <location>
        <begin position="678"/>
        <end position="700"/>
    </location>
</feature>
<dbReference type="InterPro" id="IPR003439">
    <property type="entry name" value="ABC_transporter-like_ATP-bd"/>
</dbReference>
<evidence type="ECO:0000313" key="11">
    <source>
        <dbReference type="Proteomes" id="UP000320333"/>
    </source>
</evidence>
<dbReference type="GO" id="GO:0016020">
    <property type="term" value="C:membrane"/>
    <property type="evidence" value="ECO:0007669"/>
    <property type="project" value="UniProtKB-SubCell"/>
</dbReference>
<dbReference type="FunFam" id="3.40.50.300:FF:000367">
    <property type="entry name" value="ABC transporter G family member 24"/>
    <property type="match status" value="1"/>
</dbReference>
<keyword evidence="6 8" id="KW-1133">Transmembrane helix</keyword>
<feature type="transmembrane region" description="Helical" evidence="8">
    <location>
        <begin position="817"/>
        <end position="838"/>
    </location>
</feature>
<keyword evidence="2" id="KW-0813">Transport</keyword>
<dbReference type="OrthoDB" id="66620at2759"/>
<dbReference type="InterPro" id="IPR043926">
    <property type="entry name" value="ABCG_dom"/>
</dbReference>
<feature type="transmembrane region" description="Helical" evidence="8">
    <location>
        <begin position="712"/>
        <end position="735"/>
    </location>
</feature>
<evidence type="ECO:0000256" key="8">
    <source>
        <dbReference type="SAM" id="Phobius"/>
    </source>
</evidence>
<keyword evidence="4" id="KW-0547">Nucleotide-binding</keyword>
<feature type="transmembrane region" description="Helical" evidence="8">
    <location>
        <begin position="742"/>
        <end position="761"/>
    </location>
</feature>
<feature type="transmembrane region" description="Helical" evidence="8">
    <location>
        <begin position="633"/>
        <end position="657"/>
    </location>
</feature>
<name>A0A507FL54_9FUNG</name>
<dbReference type="InterPro" id="IPR027417">
    <property type="entry name" value="P-loop_NTPase"/>
</dbReference>
<protein>
    <recommendedName>
        <fullName evidence="9">ABC transporter domain-containing protein</fullName>
    </recommendedName>
</protein>
<feature type="transmembrane region" description="Helical" evidence="8">
    <location>
        <begin position="106"/>
        <end position="127"/>
    </location>
</feature>
<dbReference type="InterPro" id="IPR017871">
    <property type="entry name" value="ABC_transporter-like_CS"/>
</dbReference>
<dbReference type="CDD" id="cd03213">
    <property type="entry name" value="ABCG_EPDR"/>
    <property type="match status" value="1"/>
</dbReference>
<sequence>MALDLKKILIPGNCYVSPYAIGIPILDYGYSCASHFYCPNTTSSVVQSLPQICTAQASCVADRLATDFCSQKPLKQNDACSPTGTVSPRTCPPLSTCKAGSVVPSYYGGLIFCVIVDALLAVAYYIVKCSNSKRERNRGLPKLVRTLTQRGLDGAVSPETDFNLSGVDADEAGDTRQREMSALPATVLGSRQALSEKDQISTVLGTEDDDKKVVLKKADSAPELTGFMNGFLGALEGKQNVFIDFRFEDLGLCLKNGKSILKGVTGEIRSKRLTAIMGPSGCGKTTFMSVLMGKVARTSGKLFINGVEGEMQNYKKIIGYVPQEDIMLRELTVRENIYHSARVRLPKSWTSAQVSTYVDDVLEVLNLAHIPDTLIGSESERGISGGQRKRVNIGMELAGVPIALFLDEPTSGLDSTAALKVAEILRRIASLSLTVVSVIHQPRYEIFQQFNDLLMLAPGGRTAYIGPTIHVVEYYKELGFYFDTHANPADILMDILSGKGVNEKARKLTPDDLVDTWVSFGKNWVDGRIAKLGDGVEGGTAPHTDEERESSHSDLEMIVKKRGSSTLRQALLCHNRYLVQQYRRVSSLVLEVGVAILAGALMGIAVSSADGYLYKGVLVAPYAALTPSTVEWLIPQLGLLVGMACGLAGAPAGVKVFAEEQTVYWREAANGHNKFSYFLGKAVASIYRFLISSLHFAALFVFLGQPSSSFDFIYLTMLLQFWSVYGLAMVISMVVRREDSALLAVVVCLFAAVFCGYGPTIKAGRNMGIEFIYAMSYNRWATEAWFSRELSVFADVYNVTASAERYGYVLNKEEVNLGYSFVIGFVLRIAAFILMVLLNRDKQK</sequence>
<evidence type="ECO:0000256" key="1">
    <source>
        <dbReference type="ARBA" id="ARBA00004141"/>
    </source>
</evidence>
<dbReference type="Pfam" id="PF00005">
    <property type="entry name" value="ABC_tran"/>
    <property type="match status" value="1"/>
</dbReference>
<evidence type="ECO:0000256" key="6">
    <source>
        <dbReference type="ARBA" id="ARBA00022989"/>
    </source>
</evidence>
<evidence type="ECO:0000256" key="4">
    <source>
        <dbReference type="ARBA" id="ARBA00022741"/>
    </source>
</evidence>
<dbReference type="SMART" id="SM00382">
    <property type="entry name" value="AAA"/>
    <property type="match status" value="1"/>
</dbReference>
<dbReference type="InterPro" id="IPR050352">
    <property type="entry name" value="ABCG_transporters"/>
</dbReference>
<dbReference type="EMBL" id="QEAP01000027">
    <property type="protein sequence ID" value="TPX77161.1"/>
    <property type="molecule type" value="Genomic_DNA"/>
</dbReference>
<evidence type="ECO:0000259" key="9">
    <source>
        <dbReference type="PROSITE" id="PS50893"/>
    </source>
</evidence>
<proteinExistence type="predicted"/>
<dbReference type="Pfam" id="PF19055">
    <property type="entry name" value="ABC2_membrane_7"/>
    <property type="match status" value="2"/>
</dbReference>
<evidence type="ECO:0000256" key="2">
    <source>
        <dbReference type="ARBA" id="ARBA00022448"/>
    </source>
</evidence>
<keyword evidence="11" id="KW-1185">Reference proteome</keyword>
<comment type="caution">
    <text evidence="10">The sequence shown here is derived from an EMBL/GenBank/DDBJ whole genome shotgun (WGS) entry which is preliminary data.</text>
</comment>
<dbReference type="GO" id="GO:0016887">
    <property type="term" value="F:ATP hydrolysis activity"/>
    <property type="evidence" value="ECO:0007669"/>
    <property type="project" value="InterPro"/>
</dbReference>